<comment type="caution">
    <text evidence="2">The sequence shown here is derived from an EMBL/GenBank/DDBJ whole genome shotgun (WGS) entry which is preliminary data.</text>
</comment>
<feature type="compositionally biased region" description="Low complexity" evidence="1">
    <location>
        <begin position="77"/>
        <end position="107"/>
    </location>
</feature>
<reference evidence="2" key="1">
    <citation type="submission" date="2019-08" db="EMBL/GenBank/DDBJ databases">
        <title>The improved chromosome-level genome for the pearl oyster Pinctada fucata martensii using PacBio sequencing and Hi-C.</title>
        <authorList>
            <person name="Zheng Z."/>
        </authorList>
    </citation>
    <scope>NUCLEOTIDE SEQUENCE</scope>
    <source>
        <strain evidence="2">ZZ-2019</strain>
        <tissue evidence="2">Adductor muscle</tissue>
    </source>
</reference>
<sequence length="201" mass="21812">MATAGVDFMLLQELKNRFPEIPEEVVASFMKQLKNDRKKCLDTLERESPNYIFGNTPTVKSVQEFTIGPSEGRIRSDSASSGVSSTSSCSVSSVSSSPFSNPNHNSSGMHSSVPESRPGIGNSNEFNQFINMPGRNPGTIPNIACDASNLPGNSINRQGGGSLPQNHVSSLSQGMRQIQIHRVMPTHNPPNPTRSIHIHRQ</sequence>
<dbReference type="AlphaFoldDB" id="A0AA88YDJ0"/>
<protein>
    <recommendedName>
        <fullName evidence="4">CUE domain-containing protein</fullName>
    </recommendedName>
</protein>
<accession>A0AA88YDJ0</accession>
<name>A0AA88YDJ0_PINIB</name>
<evidence type="ECO:0008006" key="4">
    <source>
        <dbReference type="Google" id="ProtNLM"/>
    </source>
</evidence>
<proteinExistence type="predicted"/>
<organism evidence="2 3">
    <name type="scientific">Pinctada imbricata</name>
    <name type="common">Atlantic pearl-oyster</name>
    <name type="synonym">Pinctada martensii</name>
    <dbReference type="NCBI Taxonomy" id="66713"/>
    <lineage>
        <taxon>Eukaryota</taxon>
        <taxon>Metazoa</taxon>
        <taxon>Spiralia</taxon>
        <taxon>Lophotrochozoa</taxon>
        <taxon>Mollusca</taxon>
        <taxon>Bivalvia</taxon>
        <taxon>Autobranchia</taxon>
        <taxon>Pteriomorphia</taxon>
        <taxon>Pterioida</taxon>
        <taxon>Pterioidea</taxon>
        <taxon>Pteriidae</taxon>
        <taxon>Pinctada</taxon>
    </lineage>
</organism>
<dbReference type="Gene3D" id="1.10.8.10">
    <property type="entry name" value="DNA helicase RuvA subunit, C-terminal domain"/>
    <property type="match status" value="1"/>
</dbReference>
<evidence type="ECO:0000256" key="1">
    <source>
        <dbReference type="SAM" id="MobiDB-lite"/>
    </source>
</evidence>
<dbReference type="Proteomes" id="UP001186944">
    <property type="component" value="Unassembled WGS sequence"/>
</dbReference>
<keyword evidence="3" id="KW-1185">Reference proteome</keyword>
<gene>
    <name evidence="2" type="ORF">FSP39_008707</name>
</gene>
<evidence type="ECO:0000313" key="2">
    <source>
        <dbReference type="EMBL" id="KAK3097327.1"/>
    </source>
</evidence>
<feature type="region of interest" description="Disordered" evidence="1">
    <location>
        <begin position="70"/>
        <end position="128"/>
    </location>
</feature>
<evidence type="ECO:0000313" key="3">
    <source>
        <dbReference type="Proteomes" id="UP001186944"/>
    </source>
</evidence>
<dbReference type="EMBL" id="VSWD01000007">
    <property type="protein sequence ID" value="KAK3097327.1"/>
    <property type="molecule type" value="Genomic_DNA"/>
</dbReference>